<dbReference type="InterPro" id="IPR036291">
    <property type="entry name" value="NAD(P)-bd_dom_sf"/>
</dbReference>
<dbReference type="InterPro" id="IPR002328">
    <property type="entry name" value="ADH_Zn_CS"/>
</dbReference>
<evidence type="ECO:0000256" key="2">
    <source>
        <dbReference type="ARBA" id="ARBA00022723"/>
    </source>
</evidence>
<dbReference type="EMBL" id="VFLP01000004">
    <property type="protein sequence ID" value="TRX98028.1"/>
    <property type="molecule type" value="Genomic_DNA"/>
</dbReference>
<dbReference type="Pfam" id="PF00107">
    <property type="entry name" value="ADH_zinc_N"/>
    <property type="match status" value="1"/>
</dbReference>
<dbReference type="GO" id="GO:0008270">
    <property type="term" value="F:zinc ion binding"/>
    <property type="evidence" value="ECO:0007669"/>
    <property type="project" value="InterPro"/>
</dbReference>
<evidence type="ECO:0000256" key="4">
    <source>
        <dbReference type="ARBA" id="ARBA00023002"/>
    </source>
</evidence>
<dbReference type="SUPFAM" id="SSF51735">
    <property type="entry name" value="NAD(P)-binding Rossmann-fold domains"/>
    <property type="match status" value="1"/>
</dbReference>
<proteinExistence type="inferred from homology"/>
<keyword evidence="4" id="KW-0560">Oxidoreductase</keyword>
<dbReference type="STRING" id="2512241.A0A553ICV0"/>
<reference evidence="8" key="1">
    <citation type="submission" date="2019-06" db="EMBL/GenBank/DDBJ databases">
        <title>Draft genome sequence of the griseofulvin-producing fungus Xylaria cubensis strain G536.</title>
        <authorList>
            <person name="Mead M.E."/>
            <person name="Raja H.A."/>
            <person name="Steenwyk J.L."/>
            <person name="Knowles S.L."/>
            <person name="Oberlies N.H."/>
            <person name="Rokas A."/>
        </authorList>
    </citation>
    <scope>NUCLEOTIDE SEQUENCE [LARGE SCALE GENOMIC DNA]</scope>
    <source>
        <strain evidence="8">G536</strain>
    </source>
</reference>
<protein>
    <recommendedName>
        <fullName evidence="6">Enoyl reductase (ER) domain-containing protein</fullName>
    </recommendedName>
</protein>
<dbReference type="GO" id="GO:0016616">
    <property type="term" value="F:oxidoreductase activity, acting on the CH-OH group of donors, NAD or NADP as acceptor"/>
    <property type="evidence" value="ECO:0007669"/>
    <property type="project" value="InterPro"/>
</dbReference>
<dbReference type="SUPFAM" id="SSF50129">
    <property type="entry name" value="GroES-like"/>
    <property type="match status" value="1"/>
</dbReference>
<dbReference type="Gene3D" id="3.90.180.10">
    <property type="entry name" value="Medium-chain alcohol dehydrogenases, catalytic domain"/>
    <property type="match status" value="1"/>
</dbReference>
<dbReference type="Proteomes" id="UP000319160">
    <property type="component" value="Unassembled WGS sequence"/>
</dbReference>
<keyword evidence="2 5" id="KW-0479">Metal-binding</keyword>
<dbReference type="Pfam" id="PF08240">
    <property type="entry name" value="ADH_N"/>
    <property type="match status" value="1"/>
</dbReference>
<dbReference type="InterPro" id="IPR013149">
    <property type="entry name" value="ADH-like_C"/>
</dbReference>
<dbReference type="CDD" id="cd05283">
    <property type="entry name" value="CAD1"/>
    <property type="match status" value="1"/>
</dbReference>
<accession>A0A553ICV0</accession>
<dbReference type="InterPro" id="IPR020843">
    <property type="entry name" value="ER"/>
</dbReference>
<dbReference type="SMART" id="SM00829">
    <property type="entry name" value="PKS_ER"/>
    <property type="match status" value="1"/>
</dbReference>
<dbReference type="AlphaFoldDB" id="A0A553ICV0"/>
<feature type="domain" description="Enoyl reductase (ER)" evidence="6">
    <location>
        <begin position="16"/>
        <end position="350"/>
    </location>
</feature>
<organism evidence="7 8">
    <name type="scientific">Xylaria flabelliformis</name>
    <dbReference type="NCBI Taxonomy" id="2512241"/>
    <lineage>
        <taxon>Eukaryota</taxon>
        <taxon>Fungi</taxon>
        <taxon>Dikarya</taxon>
        <taxon>Ascomycota</taxon>
        <taxon>Pezizomycotina</taxon>
        <taxon>Sordariomycetes</taxon>
        <taxon>Xylariomycetidae</taxon>
        <taxon>Xylariales</taxon>
        <taxon>Xylariaceae</taxon>
        <taxon>Xylaria</taxon>
    </lineage>
</organism>
<dbReference type="OrthoDB" id="4606427at2759"/>
<evidence type="ECO:0000256" key="3">
    <source>
        <dbReference type="ARBA" id="ARBA00022833"/>
    </source>
</evidence>
<dbReference type="InterPro" id="IPR047109">
    <property type="entry name" value="CAD-like"/>
</dbReference>
<comment type="similarity">
    <text evidence="5">Belongs to the zinc-containing alcohol dehydrogenase family.</text>
</comment>
<dbReference type="InterPro" id="IPR013154">
    <property type="entry name" value="ADH-like_N"/>
</dbReference>
<evidence type="ECO:0000256" key="5">
    <source>
        <dbReference type="RuleBase" id="RU361277"/>
    </source>
</evidence>
<gene>
    <name evidence="7" type="ORF">FHL15_001238</name>
</gene>
<dbReference type="PROSITE" id="PS00059">
    <property type="entry name" value="ADH_ZINC"/>
    <property type="match status" value="1"/>
</dbReference>
<keyword evidence="8" id="KW-1185">Reference proteome</keyword>
<evidence type="ECO:0000259" key="6">
    <source>
        <dbReference type="SMART" id="SM00829"/>
    </source>
</evidence>
<sequence length="382" mass="41207">MGYPETFTGFVIESQSTNPTFHKAELKPKVFEDYDVDIAIEACGVCGSDVHKITGGWGPCSLPLCVGHEVVGKVVQTGPKVSTVAIGDRVGVGAQISACLKCENCQSNNENYCPHMVDTYDGRYPDGTVSQGGYSSHIRAHEYFVFKIPDNIESAQAAPMLCAGITTYSPLVRANIGQGSKVAVVGIGGLGHFGIMWAKALGAEVYAISHSPSKEADAIALGASGFISTCDADWHKPWAFKFNFILNTADAADRFNMKDYMSTLAVNGTFHHVGLPDKPLPTMSAFNYMPGGYSTSVSHIGSRVEMQQMLSLASERKITSWVQTIDISEAGCQEAIQRVQSGQSKYRVTLVGYEKVFGKTALVTQLPKASTLFTISHVMFEK</sequence>
<dbReference type="Gene3D" id="3.40.50.720">
    <property type="entry name" value="NAD(P)-binding Rossmann-like Domain"/>
    <property type="match status" value="1"/>
</dbReference>
<dbReference type="FunFam" id="3.40.50.720:FF:000022">
    <property type="entry name" value="Cinnamyl alcohol dehydrogenase"/>
    <property type="match status" value="1"/>
</dbReference>
<evidence type="ECO:0000256" key="1">
    <source>
        <dbReference type="ARBA" id="ARBA00001947"/>
    </source>
</evidence>
<dbReference type="InterPro" id="IPR011032">
    <property type="entry name" value="GroES-like_sf"/>
</dbReference>
<comment type="caution">
    <text evidence="7">The sequence shown here is derived from an EMBL/GenBank/DDBJ whole genome shotgun (WGS) entry which is preliminary data.</text>
</comment>
<name>A0A553ICV0_9PEZI</name>
<evidence type="ECO:0000313" key="7">
    <source>
        <dbReference type="EMBL" id="TRX98028.1"/>
    </source>
</evidence>
<keyword evidence="3 5" id="KW-0862">Zinc</keyword>
<evidence type="ECO:0000313" key="8">
    <source>
        <dbReference type="Proteomes" id="UP000319160"/>
    </source>
</evidence>
<comment type="cofactor">
    <cofactor evidence="1 5">
        <name>Zn(2+)</name>
        <dbReference type="ChEBI" id="CHEBI:29105"/>
    </cofactor>
</comment>
<dbReference type="PANTHER" id="PTHR42683">
    <property type="entry name" value="ALDEHYDE REDUCTASE"/>
    <property type="match status" value="1"/>
</dbReference>